<dbReference type="RefSeq" id="WP_078745399.1">
    <property type="nucleotide sequence ID" value="NZ_FUXG01000011.1"/>
</dbReference>
<keyword evidence="7" id="KW-1003">Cell membrane</keyword>
<dbReference type="EMBL" id="MTSM01000003">
    <property type="protein sequence ID" value="OPX56559.1"/>
    <property type="molecule type" value="Genomic_DNA"/>
</dbReference>
<evidence type="ECO:0000256" key="2">
    <source>
        <dbReference type="ARBA" id="ARBA00004202"/>
    </source>
</evidence>
<keyword evidence="9" id="KW-0472">Membrane</keyword>
<dbReference type="EC" id="3.6.1.11" evidence="5"/>
<feature type="domain" description="Ppx/GppA phosphatase C-terminal" evidence="12">
    <location>
        <begin position="328"/>
        <end position="501"/>
    </location>
</feature>
<dbReference type="InterPro" id="IPR030673">
    <property type="entry name" value="PyroPPase_GppA_Ppx"/>
</dbReference>
<dbReference type="OrthoDB" id="9793035at2"/>
<evidence type="ECO:0000256" key="8">
    <source>
        <dbReference type="ARBA" id="ARBA00022801"/>
    </source>
</evidence>
<dbReference type="InterPro" id="IPR050273">
    <property type="entry name" value="GppA/Ppx_hydrolase"/>
</dbReference>
<keyword evidence="14" id="KW-1185">Reference proteome</keyword>
<comment type="catalytic activity">
    <reaction evidence="10">
        <text>[phosphate](n) + H2O = [phosphate](n-1) + phosphate + H(+)</text>
        <dbReference type="Rhea" id="RHEA:21528"/>
        <dbReference type="Rhea" id="RHEA-COMP:9859"/>
        <dbReference type="Rhea" id="RHEA-COMP:14279"/>
        <dbReference type="ChEBI" id="CHEBI:15377"/>
        <dbReference type="ChEBI" id="CHEBI:15378"/>
        <dbReference type="ChEBI" id="CHEBI:16838"/>
        <dbReference type="ChEBI" id="CHEBI:43474"/>
        <dbReference type="EC" id="3.6.1.11"/>
    </reaction>
</comment>
<dbReference type="STRING" id="64969.SAMN02745127_01799"/>
<evidence type="ECO:0000256" key="1">
    <source>
        <dbReference type="ARBA" id="ARBA00001946"/>
    </source>
</evidence>
<dbReference type="InterPro" id="IPR048950">
    <property type="entry name" value="Ppx_GppA_C"/>
</dbReference>
<evidence type="ECO:0000256" key="5">
    <source>
        <dbReference type="ARBA" id="ARBA00012451"/>
    </source>
</evidence>
<evidence type="ECO:0000256" key="10">
    <source>
        <dbReference type="ARBA" id="ARBA00047607"/>
    </source>
</evidence>
<dbReference type="InterPro" id="IPR022371">
    <property type="entry name" value="Exopolyphosphatase"/>
</dbReference>
<dbReference type="GO" id="GO:0005886">
    <property type="term" value="C:plasma membrane"/>
    <property type="evidence" value="ECO:0007669"/>
    <property type="project" value="UniProtKB-SubCell"/>
</dbReference>
<evidence type="ECO:0000259" key="12">
    <source>
        <dbReference type="Pfam" id="PF21447"/>
    </source>
</evidence>
<sequence>MSDTEISPLQDPTQEAQETANENPLLAAIDLGSNSFHIIVARMAQGEIRTVERLGEKVQLAAGLDEQQNLTEEAQERALNCLSRFAPFLTGIQHDNIRIVGTNALRAAHNSQQFLNKAEAILGFPLEVISGREEARLIYVGAAHSLATQKGRRLVVDIGGGSTEFIIGEGFEPLALESLHMGCVAYTQRFFNDGQITAKRFQQAVLAAKNELLNIVKPYKKLGWQQIVGTSGTIKAAATVLQQQGWSEHNITREGLVKLSRELVKFKQLDQVEIEGLKADRAKVFPAGIAILLAIFELLDLDEMEYTEGALREGILYDLVGRFSHQDIREQTVNALIERYQVDAQHGQNISTTALHLYQQVKKQWQLQGDDFNLLLRWAAQLHEIGLAIAHSQFHKHGAYLLQHSDLSGFSRQQQSVLAVLVRSHRRKFPMIEFRLLPDSLQQPLIYLAILIRLSVLLNHSRPDEAITCVEIKVEEKQINLQFPENWLEENPLMQTDLELESQYISGSGLTLAFS</sequence>
<comment type="caution">
    <text evidence="13">The sequence shown here is derived from an EMBL/GenBank/DDBJ whole genome shotgun (WGS) entry which is preliminary data.</text>
</comment>
<comment type="subcellular location">
    <subcellularLocation>
        <location evidence="2">Cell membrane</location>
        <topology evidence="2">Peripheral membrane protein</topology>
    </subcellularLocation>
</comment>
<dbReference type="PANTHER" id="PTHR30005">
    <property type="entry name" value="EXOPOLYPHOSPHATASE"/>
    <property type="match status" value="1"/>
</dbReference>
<protein>
    <recommendedName>
        <fullName evidence="6">Exopolyphosphatase</fullName>
        <ecNumber evidence="5">3.6.1.11</ecNumber>
    </recommendedName>
</protein>
<dbReference type="Pfam" id="PF02541">
    <property type="entry name" value="Ppx-GppA"/>
    <property type="match status" value="1"/>
</dbReference>
<gene>
    <name evidence="13" type="ORF">BTE48_03815</name>
</gene>
<comment type="subunit">
    <text evidence="4">Homodimer.</text>
</comment>
<comment type="cofactor">
    <cofactor evidence="1">
        <name>Mg(2+)</name>
        <dbReference type="ChEBI" id="CHEBI:18420"/>
    </cofactor>
</comment>
<reference evidence="13 14" key="1">
    <citation type="submission" date="2017-01" db="EMBL/GenBank/DDBJ databases">
        <title>Genome Sequencing of a Marine Spirillum, Oceanospirillum multiglobuliferum ATCC 33336, from Japan.</title>
        <authorList>
            <person name="Carney J.G."/>
            <person name="Trachtenberg A.M."/>
            <person name="Rheaume B.A."/>
            <person name="Linnane J.D."/>
            <person name="Pitts N.L."/>
            <person name="Mykles D.L."/>
            <person name="Maclea K.S."/>
        </authorList>
    </citation>
    <scope>NUCLEOTIDE SEQUENCE [LARGE SCALE GENOMIC DNA]</scope>
    <source>
        <strain evidence="13 14">ATCC 33336</strain>
    </source>
</reference>
<evidence type="ECO:0000256" key="9">
    <source>
        <dbReference type="ARBA" id="ARBA00023136"/>
    </source>
</evidence>
<dbReference type="AlphaFoldDB" id="A0A1T4QA80"/>
<dbReference type="FunFam" id="3.30.420.40:FF:000023">
    <property type="entry name" value="Guanosine-5'-triphosphate,3'-diphosphate pyrophosphatase"/>
    <property type="match status" value="1"/>
</dbReference>
<evidence type="ECO:0000256" key="3">
    <source>
        <dbReference type="ARBA" id="ARBA00007125"/>
    </source>
</evidence>
<dbReference type="Pfam" id="PF21447">
    <property type="entry name" value="Ppx-GppA_III"/>
    <property type="match status" value="1"/>
</dbReference>
<dbReference type="PANTHER" id="PTHR30005:SF14">
    <property type="entry name" value="EXOPOLYPHOSPHATASE"/>
    <property type="match status" value="1"/>
</dbReference>
<evidence type="ECO:0000256" key="4">
    <source>
        <dbReference type="ARBA" id="ARBA00011738"/>
    </source>
</evidence>
<dbReference type="SUPFAM" id="SSF53067">
    <property type="entry name" value="Actin-like ATPase domain"/>
    <property type="match status" value="2"/>
</dbReference>
<accession>A0A1T4QA80</accession>
<evidence type="ECO:0000256" key="6">
    <source>
        <dbReference type="ARBA" id="ARBA00020416"/>
    </source>
</evidence>
<dbReference type="CDD" id="cd24053">
    <property type="entry name" value="ASKHA_NBD_EcPPX-GppA-like"/>
    <property type="match status" value="1"/>
</dbReference>
<evidence type="ECO:0000313" key="14">
    <source>
        <dbReference type="Proteomes" id="UP000191418"/>
    </source>
</evidence>
<dbReference type="GO" id="GO:0004309">
    <property type="term" value="F:exopolyphosphatase activity"/>
    <property type="evidence" value="ECO:0007669"/>
    <property type="project" value="UniProtKB-EC"/>
</dbReference>
<dbReference type="InterPro" id="IPR043129">
    <property type="entry name" value="ATPase_NBD"/>
</dbReference>
<name>A0A1T4QA80_9GAMM</name>
<dbReference type="Gene3D" id="1.10.3210.10">
    <property type="entry name" value="Hypothetical protein af1432"/>
    <property type="match status" value="1"/>
</dbReference>
<evidence type="ECO:0000313" key="13">
    <source>
        <dbReference type="EMBL" id="OPX56559.1"/>
    </source>
</evidence>
<dbReference type="InterPro" id="IPR003695">
    <property type="entry name" value="Ppx_GppA_N"/>
</dbReference>
<dbReference type="SUPFAM" id="SSF109604">
    <property type="entry name" value="HD-domain/PDEase-like"/>
    <property type="match status" value="1"/>
</dbReference>
<dbReference type="FunFam" id="3.30.420.150:FF:000001">
    <property type="entry name" value="Guanosine-5'-triphosphate,3'-diphosphate pyrophosphatase"/>
    <property type="match status" value="1"/>
</dbReference>
<dbReference type="Gene3D" id="3.30.420.40">
    <property type="match status" value="1"/>
</dbReference>
<organism evidence="13 14">
    <name type="scientific">Oceanospirillum multiglobuliferum</name>
    <dbReference type="NCBI Taxonomy" id="64969"/>
    <lineage>
        <taxon>Bacteria</taxon>
        <taxon>Pseudomonadati</taxon>
        <taxon>Pseudomonadota</taxon>
        <taxon>Gammaproteobacteria</taxon>
        <taxon>Oceanospirillales</taxon>
        <taxon>Oceanospirillaceae</taxon>
        <taxon>Oceanospirillum</taxon>
    </lineage>
</organism>
<proteinExistence type="inferred from homology"/>
<dbReference type="Gene3D" id="3.30.420.150">
    <property type="entry name" value="Exopolyphosphatase. Domain 2"/>
    <property type="match status" value="1"/>
</dbReference>
<keyword evidence="8" id="KW-0378">Hydrolase</keyword>
<comment type="similarity">
    <text evidence="3">Belongs to the GppA/Ppx family.</text>
</comment>
<dbReference type="PIRSF" id="PIRSF001267">
    <property type="entry name" value="Pyrophosphatase_GppA_Ppx"/>
    <property type="match status" value="1"/>
</dbReference>
<feature type="domain" description="Ppx/GppA phosphatase N-terminal" evidence="11">
    <location>
        <begin position="39"/>
        <end position="322"/>
    </location>
</feature>
<dbReference type="NCBIfam" id="TIGR03706">
    <property type="entry name" value="exo_poly_only"/>
    <property type="match status" value="1"/>
</dbReference>
<dbReference type="GO" id="GO:0006798">
    <property type="term" value="P:polyphosphate catabolic process"/>
    <property type="evidence" value="ECO:0007669"/>
    <property type="project" value="TreeGrafter"/>
</dbReference>
<dbReference type="Proteomes" id="UP000191418">
    <property type="component" value="Unassembled WGS sequence"/>
</dbReference>
<evidence type="ECO:0000259" key="11">
    <source>
        <dbReference type="Pfam" id="PF02541"/>
    </source>
</evidence>
<evidence type="ECO:0000256" key="7">
    <source>
        <dbReference type="ARBA" id="ARBA00022475"/>
    </source>
</evidence>